<dbReference type="Gene3D" id="1.10.510.10">
    <property type="entry name" value="Transferase(Phosphotransferase) domain 1"/>
    <property type="match status" value="1"/>
</dbReference>
<gene>
    <name evidence="5" type="ORF">DVH24_003095</name>
</gene>
<evidence type="ECO:0000313" key="6">
    <source>
        <dbReference type="Proteomes" id="UP000290289"/>
    </source>
</evidence>
<proteinExistence type="predicted"/>
<dbReference type="AlphaFoldDB" id="A0A498K6P3"/>
<feature type="region of interest" description="Disordered" evidence="3">
    <location>
        <begin position="118"/>
        <end position="137"/>
    </location>
</feature>
<protein>
    <recommendedName>
        <fullName evidence="4">Serine-threonine/tyrosine-protein kinase catalytic domain-containing protein</fullName>
    </recommendedName>
</protein>
<feature type="domain" description="Serine-threonine/tyrosine-protein kinase catalytic" evidence="4">
    <location>
        <begin position="1"/>
        <end position="82"/>
    </location>
</feature>
<comment type="caution">
    <text evidence="5">The sequence shown here is derived from an EMBL/GenBank/DDBJ whole genome shotgun (WGS) entry which is preliminary data.</text>
</comment>
<evidence type="ECO:0000256" key="2">
    <source>
        <dbReference type="ARBA" id="ARBA00022840"/>
    </source>
</evidence>
<name>A0A498K6P3_MALDO</name>
<dbReference type="InterPro" id="IPR050528">
    <property type="entry name" value="L-type_Lectin-RKs"/>
</dbReference>
<keyword evidence="1" id="KW-0547">Nucleotide-binding</keyword>
<evidence type="ECO:0000256" key="1">
    <source>
        <dbReference type="ARBA" id="ARBA00022741"/>
    </source>
</evidence>
<keyword evidence="6" id="KW-1185">Reference proteome</keyword>
<reference evidence="5 6" key="1">
    <citation type="submission" date="2018-10" db="EMBL/GenBank/DDBJ databases">
        <title>A high-quality apple genome assembly.</title>
        <authorList>
            <person name="Hu J."/>
        </authorList>
    </citation>
    <scope>NUCLEOTIDE SEQUENCE [LARGE SCALE GENOMIC DNA]</scope>
    <source>
        <strain evidence="6">cv. HFTH1</strain>
        <tissue evidence="5">Young leaf</tissue>
    </source>
</reference>
<dbReference type="PANTHER" id="PTHR27007">
    <property type="match status" value="1"/>
</dbReference>
<dbReference type="InterPro" id="IPR001245">
    <property type="entry name" value="Ser-Thr/Tyr_kinase_cat_dom"/>
</dbReference>
<dbReference type="EMBL" id="RDQH01000329">
    <property type="protein sequence ID" value="RXI03017.1"/>
    <property type="molecule type" value="Genomic_DNA"/>
</dbReference>
<evidence type="ECO:0000259" key="4">
    <source>
        <dbReference type="Pfam" id="PF07714"/>
    </source>
</evidence>
<dbReference type="Proteomes" id="UP000290289">
    <property type="component" value="Chromosome 3"/>
</dbReference>
<keyword evidence="2" id="KW-0067">ATP-binding</keyword>
<sequence length="137" mass="15120">MAAEYVMTEKASRQSDVYMFGVVAWEIVRGRKPIDPRKVIEAADPTLCGDFDEKQIECLMIVGLWCAHPDYNFRPSIQQAIQVLNFEVPLPILPSEMPVAIYFTFSSIILNVVPGDSSAGSEGHTESSANTYSISSS</sequence>
<evidence type="ECO:0000313" key="5">
    <source>
        <dbReference type="EMBL" id="RXI03017.1"/>
    </source>
</evidence>
<dbReference type="InterPro" id="IPR011009">
    <property type="entry name" value="Kinase-like_dom_sf"/>
</dbReference>
<organism evidence="5 6">
    <name type="scientific">Malus domestica</name>
    <name type="common">Apple</name>
    <name type="synonym">Pyrus malus</name>
    <dbReference type="NCBI Taxonomy" id="3750"/>
    <lineage>
        <taxon>Eukaryota</taxon>
        <taxon>Viridiplantae</taxon>
        <taxon>Streptophyta</taxon>
        <taxon>Embryophyta</taxon>
        <taxon>Tracheophyta</taxon>
        <taxon>Spermatophyta</taxon>
        <taxon>Magnoliopsida</taxon>
        <taxon>eudicotyledons</taxon>
        <taxon>Gunneridae</taxon>
        <taxon>Pentapetalae</taxon>
        <taxon>rosids</taxon>
        <taxon>fabids</taxon>
        <taxon>Rosales</taxon>
        <taxon>Rosaceae</taxon>
        <taxon>Amygdaloideae</taxon>
        <taxon>Maleae</taxon>
        <taxon>Malus</taxon>
    </lineage>
</organism>
<dbReference type="SUPFAM" id="SSF56112">
    <property type="entry name" value="Protein kinase-like (PK-like)"/>
    <property type="match status" value="1"/>
</dbReference>
<evidence type="ECO:0000256" key="3">
    <source>
        <dbReference type="SAM" id="MobiDB-lite"/>
    </source>
</evidence>
<accession>A0A498K6P3</accession>
<dbReference type="Pfam" id="PF07714">
    <property type="entry name" value="PK_Tyr_Ser-Thr"/>
    <property type="match status" value="1"/>
</dbReference>
<feature type="compositionally biased region" description="Polar residues" evidence="3">
    <location>
        <begin position="126"/>
        <end position="137"/>
    </location>
</feature>
<dbReference type="GO" id="GO:0004672">
    <property type="term" value="F:protein kinase activity"/>
    <property type="evidence" value="ECO:0007669"/>
    <property type="project" value="InterPro"/>
</dbReference>
<dbReference type="GO" id="GO:0005524">
    <property type="term" value="F:ATP binding"/>
    <property type="evidence" value="ECO:0007669"/>
    <property type="project" value="UniProtKB-KW"/>
</dbReference>